<dbReference type="PROSITE" id="PS50005">
    <property type="entry name" value="TPR"/>
    <property type="match status" value="1"/>
</dbReference>
<name>A0A0B0ECV7_9BACT</name>
<gene>
    <name evidence="3" type="ORF">SCABRO_03747</name>
</gene>
<dbReference type="eggNOG" id="ENOG5033VNC">
    <property type="taxonomic scope" value="Bacteria"/>
</dbReference>
<feature type="transmembrane region" description="Helical" evidence="2">
    <location>
        <begin position="12"/>
        <end position="33"/>
    </location>
</feature>
<dbReference type="InterPro" id="IPR019734">
    <property type="entry name" value="TPR_rpt"/>
</dbReference>
<dbReference type="EMBL" id="JRYO01000257">
    <property type="protein sequence ID" value="KHE90519.1"/>
    <property type="molecule type" value="Genomic_DNA"/>
</dbReference>
<dbReference type="SUPFAM" id="SSF48452">
    <property type="entry name" value="TPR-like"/>
    <property type="match status" value="1"/>
</dbReference>
<dbReference type="AlphaFoldDB" id="A0A0B0ECV7"/>
<comment type="caution">
    <text evidence="3">The sequence shown here is derived from an EMBL/GenBank/DDBJ whole genome shotgun (WGS) entry which is preliminary data.</text>
</comment>
<protein>
    <submittedName>
        <fullName evidence="3">Uncharacterized protein</fullName>
    </submittedName>
</protein>
<reference evidence="3 4" key="1">
    <citation type="submission" date="2014-10" db="EMBL/GenBank/DDBJ databases">
        <title>Draft genome of anammox bacterium scalindua brodae, obtained using differential coverage binning of sequence data from two enrichment reactors.</title>
        <authorList>
            <person name="Speth D.R."/>
            <person name="Russ L."/>
            <person name="Kartal B."/>
            <person name="Op den Camp H.J."/>
            <person name="Dutilh B.E."/>
            <person name="Jetten M.S."/>
        </authorList>
    </citation>
    <scope>NUCLEOTIDE SEQUENCE [LARGE SCALE GENOMIC DNA]</scope>
    <source>
        <strain evidence="3">RU1</strain>
    </source>
</reference>
<sequence length="201" mass="23071">MVKDSLKMNKYTIIKTSLLVIAIVLIACGRGYWSQCRLAESVKKDVAMGRYNRAFEALEGVRGSTLYRVSKYLDREDPYVAYNTGVVLMLMGDTKKAGAEFKQAARSDNEAIKKNAIYNRANIIATNMDFITAAEEYSKVLMLDPDDFEAKKNLERMRLGQKQLSTLFSQVKQEREERIQSLKLIPWGNRYRHGGDPKIRW</sequence>
<proteinExistence type="predicted"/>
<dbReference type="Proteomes" id="UP000030652">
    <property type="component" value="Unassembled WGS sequence"/>
</dbReference>
<keyword evidence="2" id="KW-1133">Transmembrane helix</keyword>
<evidence type="ECO:0000256" key="2">
    <source>
        <dbReference type="SAM" id="Phobius"/>
    </source>
</evidence>
<keyword evidence="2" id="KW-0812">Transmembrane</keyword>
<evidence type="ECO:0000313" key="4">
    <source>
        <dbReference type="Proteomes" id="UP000030652"/>
    </source>
</evidence>
<keyword evidence="1" id="KW-0802">TPR repeat</keyword>
<feature type="repeat" description="TPR" evidence="1">
    <location>
        <begin position="114"/>
        <end position="147"/>
    </location>
</feature>
<keyword evidence="2" id="KW-0472">Membrane</keyword>
<dbReference type="InterPro" id="IPR011990">
    <property type="entry name" value="TPR-like_helical_dom_sf"/>
</dbReference>
<accession>A0A0B0ECV7</accession>
<organism evidence="3 4">
    <name type="scientific">Candidatus Scalindua brodae</name>
    <dbReference type="NCBI Taxonomy" id="237368"/>
    <lineage>
        <taxon>Bacteria</taxon>
        <taxon>Pseudomonadati</taxon>
        <taxon>Planctomycetota</taxon>
        <taxon>Candidatus Brocadiia</taxon>
        <taxon>Candidatus Brocadiales</taxon>
        <taxon>Candidatus Scalinduaceae</taxon>
        <taxon>Candidatus Scalindua</taxon>
    </lineage>
</organism>
<evidence type="ECO:0000256" key="1">
    <source>
        <dbReference type="PROSITE-ProRule" id="PRU00339"/>
    </source>
</evidence>
<dbReference type="Gene3D" id="1.25.40.10">
    <property type="entry name" value="Tetratricopeptide repeat domain"/>
    <property type="match status" value="1"/>
</dbReference>
<evidence type="ECO:0000313" key="3">
    <source>
        <dbReference type="EMBL" id="KHE90519.1"/>
    </source>
</evidence>
<dbReference type="PROSITE" id="PS51257">
    <property type="entry name" value="PROKAR_LIPOPROTEIN"/>
    <property type="match status" value="1"/>
</dbReference>